<proteinExistence type="predicted"/>
<dbReference type="RefSeq" id="WP_173749489.1">
    <property type="nucleotide sequence ID" value="NZ_JAAITA010000012.1"/>
</dbReference>
<sequence length="120" mass="13880">MESLWSVLSIVIQFSGVFGIFYVIRGMYMFRKKKFLTAGFDETQKEENRAWCRGEGTVCLYWGVLLLLLNVYAFVAAWTTGQLSMVVVMVFVLLFCAGCGGRIRNNLKYRNKQNQKIKRI</sequence>
<evidence type="ECO:0000313" key="3">
    <source>
        <dbReference type="Proteomes" id="UP000822142"/>
    </source>
</evidence>
<organism evidence="2 3">
    <name type="scientific">Blautia hansenii</name>
    <name type="common">Ruminococcus hansenii</name>
    <dbReference type="NCBI Taxonomy" id="1322"/>
    <lineage>
        <taxon>Bacteria</taxon>
        <taxon>Bacillati</taxon>
        <taxon>Bacillota</taxon>
        <taxon>Clostridia</taxon>
        <taxon>Lachnospirales</taxon>
        <taxon>Lachnospiraceae</taxon>
        <taxon>Blautia</taxon>
    </lineage>
</organism>
<feature type="transmembrane region" description="Helical" evidence="1">
    <location>
        <begin position="6"/>
        <end position="24"/>
    </location>
</feature>
<reference evidence="2 3" key="1">
    <citation type="journal article" date="2020" name="Cell Host Microbe">
        <title>Functional and Genomic Variation between Human-Derived Isolates of Lachnospiraceae Reveals Inter- and Intra-Species Diversity.</title>
        <authorList>
            <person name="Sorbara M.T."/>
            <person name="Littmann E.R."/>
            <person name="Fontana E."/>
            <person name="Moody T.U."/>
            <person name="Kohout C.E."/>
            <person name="Gjonbalaj M."/>
            <person name="Eaton V."/>
            <person name="Seok R."/>
            <person name="Leiner I.M."/>
            <person name="Pamer E.G."/>
        </authorList>
    </citation>
    <scope>NUCLEOTIDE SEQUENCE [LARGE SCALE GENOMIC DNA]</scope>
    <source>
        <strain evidence="2 3">MSK.15.26</strain>
    </source>
</reference>
<comment type="caution">
    <text evidence="2">The sequence shown here is derived from an EMBL/GenBank/DDBJ whole genome shotgun (WGS) entry which is preliminary data.</text>
</comment>
<feature type="transmembrane region" description="Helical" evidence="1">
    <location>
        <begin position="83"/>
        <end position="103"/>
    </location>
</feature>
<keyword evidence="1" id="KW-0812">Transmembrane</keyword>
<evidence type="ECO:0000256" key="1">
    <source>
        <dbReference type="SAM" id="Phobius"/>
    </source>
</evidence>
<gene>
    <name evidence="2" type="ORF">G5A70_09895</name>
</gene>
<evidence type="ECO:0008006" key="4">
    <source>
        <dbReference type="Google" id="ProtNLM"/>
    </source>
</evidence>
<keyword evidence="3" id="KW-1185">Reference proteome</keyword>
<dbReference type="EMBL" id="JAAITA010000012">
    <property type="protein sequence ID" value="NSJ86473.1"/>
    <property type="molecule type" value="Genomic_DNA"/>
</dbReference>
<keyword evidence="1" id="KW-0472">Membrane</keyword>
<protein>
    <recommendedName>
        <fullName evidence="4">DUF3784 domain-containing protein</fullName>
    </recommendedName>
</protein>
<name>A0ABX2I7R0_BLAHA</name>
<evidence type="ECO:0000313" key="2">
    <source>
        <dbReference type="EMBL" id="NSJ86473.1"/>
    </source>
</evidence>
<dbReference type="Proteomes" id="UP000822142">
    <property type="component" value="Unassembled WGS sequence"/>
</dbReference>
<accession>A0ABX2I7R0</accession>
<feature type="transmembrane region" description="Helical" evidence="1">
    <location>
        <begin position="58"/>
        <end position="77"/>
    </location>
</feature>
<keyword evidence="1" id="KW-1133">Transmembrane helix</keyword>